<accession>A0ABN8ADP8</accession>
<dbReference type="EMBL" id="CAKJTJ010000017">
    <property type="protein sequence ID" value="CAG9622161.1"/>
    <property type="molecule type" value="Genomic_DNA"/>
</dbReference>
<gene>
    <name evidence="1" type="ORF">BACCIP111883_02952</name>
</gene>
<comment type="caution">
    <text evidence="1">The sequence shown here is derived from an EMBL/GenBank/DDBJ whole genome shotgun (WGS) entry which is preliminary data.</text>
</comment>
<keyword evidence="2" id="KW-1185">Reference proteome</keyword>
<evidence type="ECO:0000313" key="2">
    <source>
        <dbReference type="Proteomes" id="UP000789833"/>
    </source>
</evidence>
<sequence length="45" mass="5080">MLTYGCFFEELLATQGELYVNNENGRSDLATEATFNGEEGLRVFE</sequence>
<evidence type="ECO:0000313" key="1">
    <source>
        <dbReference type="EMBL" id="CAG9622161.1"/>
    </source>
</evidence>
<dbReference type="RefSeq" id="WP_317987081.1">
    <property type="nucleotide sequence ID" value="NZ_CAKJTJ010000017.1"/>
</dbReference>
<organism evidence="1 2">
    <name type="scientific">Sutcliffiella rhizosphaerae</name>
    <dbReference type="NCBI Taxonomy" id="2880967"/>
    <lineage>
        <taxon>Bacteria</taxon>
        <taxon>Bacillati</taxon>
        <taxon>Bacillota</taxon>
        <taxon>Bacilli</taxon>
        <taxon>Bacillales</taxon>
        <taxon>Bacillaceae</taxon>
        <taxon>Sutcliffiella</taxon>
    </lineage>
</organism>
<dbReference type="Proteomes" id="UP000789833">
    <property type="component" value="Unassembled WGS sequence"/>
</dbReference>
<protein>
    <submittedName>
        <fullName evidence="1">Uncharacterized protein</fullName>
    </submittedName>
</protein>
<reference evidence="1 2" key="1">
    <citation type="submission" date="2021-10" db="EMBL/GenBank/DDBJ databases">
        <authorList>
            <person name="Criscuolo A."/>
        </authorList>
    </citation>
    <scope>NUCLEOTIDE SEQUENCE [LARGE SCALE GENOMIC DNA]</scope>
    <source>
        <strain evidence="2">CIP 111883</strain>
    </source>
</reference>
<name>A0ABN8ADP8_9BACI</name>
<proteinExistence type="predicted"/>